<protein>
    <submittedName>
        <fullName evidence="1">Uncharacterized protein</fullName>
    </submittedName>
</protein>
<accession>A0A0A8YGL9</accession>
<evidence type="ECO:0000313" key="1">
    <source>
        <dbReference type="EMBL" id="JAD24966.1"/>
    </source>
</evidence>
<name>A0A0A8YGL9_ARUDO</name>
<reference evidence="1" key="1">
    <citation type="submission" date="2014-09" db="EMBL/GenBank/DDBJ databases">
        <authorList>
            <person name="Magalhaes I.L.F."/>
            <person name="Oliveira U."/>
            <person name="Santos F.R."/>
            <person name="Vidigal T.H.D.A."/>
            <person name="Brescovit A.D."/>
            <person name="Santos A.J."/>
        </authorList>
    </citation>
    <scope>NUCLEOTIDE SEQUENCE</scope>
    <source>
        <tissue evidence="1">Shoot tissue taken approximately 20 cm above the soil surface</tissue>
    </source>
</reference>
<proteinExistence type="predicted"/>
<organism evidence="1">
    <name type="scientific">Arundo donax</name>
    <name type="common">Giant reed</name>
    <name type="synonym">Donax arundinaceus</name>
    <dbReference type="NCBI Taxonomy" id="35708"/>
    <lineage>
        <taxon>Eukaryota</taxon>
        <taxon>Viridiplantae</taxon>
        <taxon>Streptophyta</taxon>
        <taxon>Embryophyta</taxon>
        <taxon>Tracheophyta</taxon>
        <taxon>Spermatophyta</taxon>
        <taxon>Magnoliopsida</taxon>
        <taxon>Liliopsida</taxon>
        <taxon>Poales</taxon>
        <taxon>Poaceae</taxon>
        <taxon>PACMAD clade</taxon>
        <taxon>Arundinoideae</taxon>
        <taxon>Arundineae</taxon>
        <taxon>Arundo</taxon>
    </lineage>
</organism>
<sequence length="80" mass="9121">MSLLAVVCRVLPTIYISLVTQPLNLTAWFRCFRTMQYTGSKKNYAIHITTSVTSRSKLIAVNQSSKQCSKKTNPHFLKKQ</sequence>
<dbReference type="EMBL" id="GBRH01272929">
    <property type="protein sequence ID" value="JAD24966.1"/>
    <property type="molecule type" value="Transcribed_RNA"/>
</dbReference>
<reference evidence="1" key="2">
    <citation type="journal article" date="2015" name="Data Brief">
        <title>Shoot transcriptome of the giant reed, Arundo donax.</title>
        <authorList>
            <person name="Barrero R.A."/>
            <person name="Guerrero F.D."/>
            <person name="Moolhuijzen P."/>
            <person name="Goolsby J.A."/>
            <person name="Tidwell J."/>
            <person name="Bellgard S.E."/>
            <person name="Bellgard M.I."/>
        </authorList>
    </citation>
    <scope>NUCLEOTIDE SEQUENCE</scope>
    <source>
        <tissue evidence="1">Shoot tissue taken approximately 20 cm above the soil surface</tissue>
    </source>
</reference>
<dbReference type="AlphaFoldDB" id="A0A0A8YGL9"/>